<dbReference type="InterPro" id="IPR003594">
    <property type="entry name" value="HATPase_dom"/>
</dbReference>
<sequence length="531" mass="58130">MPSGLTAQQWFARALAVFGALLAAAALAGWFALDRTGSTTRVLVEDVALSRAAAGELRSALVDQETGVRGYLLARDPSFLAPYAAGRQREDTAQARLHEYLAAHSAPRVEADRVASAAADWRAAYAEPITRGGAAPAAAVGKARFDAVRDGLAALDRELLELRETQRAVLAGQTRWQTGTLVGIVALVVLAVLALSFGLHRGVVRPLRRLGEDTRRVVEGDTFDHRVAATGVADLRRLGTDIDAMRQRIVAELTATRRARDDLQRSRDELERNRDELQRGRDELEQNTVELRRSNAELEQFAYVASHDLQEPLRKITSFCQLLERRYNDLLDERGRQYIAFAVDGASRLQVLINDLLRFSRVGRMYSGRTSVDLADVGATAERNIREMLDEAGGSVAIDPLPTVVGDPTLLTMLLQNLIHNAVKFAKPDVPPEVAVTCARVDDRYELAVTDNGIGVPPEFADKIFVIFQRLHTRDAYPGTGIGLAICKKVVEYHGGRIALDPAHTDGTRISFSLPVPSENTPPTPPTEDRG</sequence>
<dbReference type="Gene3D" id="1.10.287.130">
    <property type="match status" value="1"/>
</dbReference>
<dbReference type="Pfam" id="PF00512">
    <property type="entry name" value="HisKA"/>
    <property type="match status" value="1"/>
</dbReference>
<dbReference type="PANTHER" id="PTHR43304">
    <property type="entry name" value="PHYTOCHROME-LIKE PROTEIN CPH1"/>
    <property type="match status" value="1"/>
</dbReference>
<feature type="transmembrane region" description="Helical" evidence="11">
    <location>
        <begin position="180"/>
        <end position="199"/>
    </location>
</feature>
<evidence type="ECO:0000256" key="11">
    <source>
        <dbReference type="SAM" id="Phobius"/>
    </source>
</evidence>
<feature type="compositionally biased region" description="Pro residues" evidence="10">
    <location>
        <begin position="520"/>
        <end position="531"/>
    </location>
</feature>
<dbReference type="InterPro" id="IPR003660">
    <property type="entry name" value="HAMP_dom"/>
</dbReference>
<dbReference type="GO" id="GO:0005886">
    <property type="term" value="C:plasma membrane"/>
    <property type="evidence" value="ECO:0007669"/>
    <property type="project" value="UniProtKB-SubCell"/>
</dbReference>
<dbReference type="FunFam" id="3.30.565.10:FF:000006">
    <property type="entry name" value="Sensor histidine kinase WalK"/>
    <property type="match status" value="1"/>
</dbReference>
<dbReference type="SMART" id="SM00388">
    <property type="entry name" value="HisKA"/>
    <property type="match status" value="1"/>
</dbReference>
<reference evidence="14" key="1">
    <citation type="journal article" date="2014" name="Int. J. Syst. Evol. Microbiol.">
        <title>Complete genome sequence of Corynebacterium casei LMG S-19264T (=DSM 44701T), isolated from a smear-ripened cheese.</title>
        <authorList>
            <consortium name="US DOE Joint Genome Institute (JGI-PGF)"/>
            <person name="Walter F."/>
            <person name="Albersmeier A."/>
            <person name="Kalinowski J."/>
            <person name="Ruckert C."/>
        </authorList>
    </citation>
    <scope>NUCLEOTIDE SEQUENCE</scope>
    <source>
        <strain evidence="14">JCM 3090</strain>
    </source>
</reference>
<dbReference type="GO" id="GO:0000155">
    <property type="term" value="F:phosphorelay sensor kinase activity"/>
    <property type="evidence" value="ECO:0007669"/>
    <property type="project" value="InterPro"/>
</dbReference>
<keyword evidence="4" id="KW-0597">Phosphoprotein</keyword>
<dbReference type="CDD" id="cd06225">
    <property type="entry name" value="HAMP"/>
    <property type="match status" value="1"/>
</dbReference>
<feature type="region of interest" description="Disordered" evidence="10">
    <location>
        <begin position="509"/>
        <end position="531"/>
    </location>
</feature>
<dbReference type="SUPFAM" id="SSF47384">
    <property type="entry name" value="Homodimeric domain of signal transducing histidine kinase"/>
    <property type="match status" value="1"/>
</dbReference>
<evidence type="ECO:0000259" key="12">
    <source>
        <dbReference type="PROSITE" id="PS50109"/>
    </source>
</evidence>
<evidence type="ECO:0000256" key="2">
    <source>
        <dbReference type="ARBA" id="ARBA00004236"/>
    </source>
</evidence>
<dbReference type="InterPro" id="IPR036097">
    <property type="entry name" value="HisK_dim/P_sf"/>
</dbReference>
<dbReference type="PROSITE" id="PS50109">
    <property type="entry name" value="HIS_KIN"/>
    <property type="match status" value="1"/>
</dbReference>
<keyword evidence="5" id="KW-0808">Transferase</keyword>
<keyword evidence="11" id="KW-0472">Membrane</keyword>
<dbReference type="Gene3D" id="3.30.565.10">
    <property type="entry name" value="Histidine kinase-like ATPase, C-terminal domain"/>
    <property type="match status" value="1"/>
</dbReference>
<dbReference type="AlphaFoldDB" id="A0A8J3FDN0"/>
<comment type="subcellular location">
    <subcellularLocation>
        <location evidence="2">Cell membrane</location>
    </subcellularLocation>
</comment>
<keyword evidence="7 14" id="KW-0418">Kinase</keyword>
<keyword evidence="9" id="KW-0902">Two-component regulatory system</keyword>
<keyword evidence="15" id="KW-1185">Reference proteome</keyword>
<dbReference type="InterPro" id="IPR003661">
    <property type="entry name" value="HisK_dim/P_dom"/>
</dbReference>
<evidence type="ECO:0000259" key="13">
    <source>
        <dbReference type="PROSITE" id="PS50885"/>
    </source>
</evidence>
<dbReference type="SMART" id="SM00304">
    <property type="entry name" value="HAMP"/>
    <property type="match status" value="1"/>
</dbReference>
<dbReference type="InterPro" id="IPR004358">
    <property type="entry name" value="Sig_transdc_His_kin-like_C"/>
</dbReference>
<protein>
    <recommendedName>
        <fullName evidence="3">histidine kinase</fullName>
        <ecNumber evidence="3">2.7.13.3</ecNumber>
    </recommendedName>
</protein>
<evidence type="ECO:0000256" key="8">
    <source>
        <dbReference type="ARBA" id="ARBA00022989"/>
    </source>
</evidence>
<reference evidence="14" key="2">
    <citation type="submission" date="2020-09" db="EMBL/GenBank/DDBJ databases">
        <authorList>
            <person name="Sun Q."/>
            <person name="Ohkuma M."/>
        </authorList>
    </citation>
    <scope>NUCLEOTIDE SEQUENCE</scope>
    <source>
        <strain evidence="14">JCM 3090</strain>
    </source>
</reference>
<evidence type="ECO:0000256" key="10">
    <source>
        <dbReference type="SAM" id="MobiDB-lite"/>
    </source>
</evidence>
<comment type="caution">
    <text evidence="14">The sequence shown here is derived from an EMBL/GenBank/DDBJ whole genome shotgun (WGS) entry which is preliminary data.</text>
</comment>
<dbReference type="Proteomes" id="UP000649739">
    <property type="component" value="Unassembled WGS sequence"/>
</dbReference>
<evidence type="ECO:0000256" key="5">
    <source>
        <dbReference type="ARBA" id="ARBA00022679"/>
    </source>
</evidence>
<dbReference type="InterPro" id="IPR005467">
    <property type="entry name" value="His_kinase_dom"/>
</dbReference>
<dbReference type="PROSITE" id="PS50885">
    <property type="entry name" value="HAMP"/>
    <property type="match status" value="1"/>
</dbReference>
<organism evidence="14 15">
    <name type="scientific">Pilimelia anulata</name>
    <dbReference type="NCBI Taxonomy" id="53371"/>
    <lineage>
        <taxon>Bacteria</taxon>
        <taxon>Bacillati</taxon>
        <taxon>Actinomycetota</taxon>
        <taxon>Actinomycetes</taxon>
        <taxon>Micromonosporales</taxon>
        <taxon>Micromonosporaceae</taxon>
        <taxon>Pilimelia</taxon>
    </lineage>
</organism>
<dbReference type="EMBL" id="BMQB01000005">
    <property type="protein sequence ID" value="GGJ96842.1"/>
    <property type="molecule type" value="Genomic_DNA"/>
</dbReference>
<evidence type="ECO:0000256" key="3">
    <source>
        <dbReference type="ARBA" id="ARBA00012438"/>
    </source>
</evidence>
<evidence type="ECO:0000313" key="14">
    <source>
        <dbReference type="EMBL" id="GGJ96842.1"/>
    </source>
</evidence>
<comment type="catalytic activity">
    <reaction evidence="1">
        <text>ATP + protein L-histidine = ADP + protein N-phospho-L-histidine.</text>
        <dbReference type="EC" id="2.7.13.3"/>
    </reaction>
</comment>
<evidence type="ECO:0000256" key="6">
    <source>
        <dbReference type="ARBA" id="ARBA00022692"/>
    </source>
</evidence>
<dbReference type="RefSeq" id="WP_189170604.1">
    <property type="nucleotide sequence ID" value="NZ_BMQB01000005.1"/>
</dbReference>
<evidence type="ECO:0000256" key="4">
    <source>
        <dbReference type="ARBA" id="ARBA00022553"/>
    </source>
</evidence>
<dbReference type="InterPro" id="IPR052162">
    <property type="entry name" value="Sensor_kinase/Photoreceptor"/>
</dbReference>
<proteinExistence type="predicted"/>
<dbReference type="Pfam" id="PF05227">
    <property type="entry name" value="CHASE3"/>
    <property type="match status" value="1"/>
</dbReference>
<name>A0A8J3FDN0_9ACTN</name>
<dbReference type="Gene3D" id="6.10.340.10">
    <property type="match status" value="1"/>
</dbReference>
<feature type="transmembrane region" description="Helical" evidence="11">
    <location>
        <begin position="12"/>
        <end position="33"/>
    </location>
</feature>
<dbReference type="InterPro" id="IPR036890">
    <property type="entry name" value="HATPase_C_sf"/>
</dbReference>
<feature type="region of interest" description="Disordered" evidence="10">
    <location>
        <begin position="262"/>
        <end position="282"/>
    </location>
</feature>
<evidence type="ECO:0000256" key="7">
    <source>
        <dbReference type="ARBA" id="ARBA00022777"/>
    </source>
</evidence>
<dbReference type="InterPro" id="IPR007891">
    <property type="entry name" value="CHASE3"/>
</dbReference>
<dbReference type="EC" id="2.7.13.3" evidence="3"/>
<evidence type="ECO:0000256" key="9">
    <source>
        <dbReference type="ARBA" id="ARBA00023012"/>
    </source>
</evidence>
<dbReference type="SMART" id="SM00387">
    <property type="entry name" value="HATPase_c"/>
    <property type="match status" value="1"/>
</dbReference>
<keyword evidence="6 11" id="KW-0812">Transmembrane</keyword>
<feature type="domain" description="Histidine kinase" evidence="12">
    <location>
        <begin position="304"/>
        <end position="518"/>
    </location>
</feature>
<dbReference type="PANTHER" id="PTHR43304:SF1">
    <property type="entry name" value="PAC DOMAIN-CONTAINING PROTEIN"/>
    <property type="match status" value="1"/>
</dbReference>
<dbReference type="SUPFAM" id="SSF55874">
    <property type="entry name" value="ATPase domain of HSP90 chaperone/DNA topoisomerase II/histidine kinase"/>
    <property type="match status" value="1"/>
</dbReference>
<keyword evidence="8 11" id="KW-1133">Transmembrane helix</keyword>
<dbReference type="PRINTS" id="PR00344">
    <property type="entry name" value="BCTRLSENSOR"/>
</dbReference>
<evidence type="ECO:0000313" key="15">
    <source>
        <dbReference type="Proteomes" id="UP000649739"/>
    </source>
</evidence>
<feature type="domain" description="HAMP" evidence="13">
    <location>
        <begin position="201"/>
        <end position="254"/>
    </location>
</feature>
<evidence type="ECO:0000256" key="1">
    <source>
        <dbReference type="ARBA" id="ARBA00000085"/>
    </source>
</evidence>
<gene>
    <name evidence="14" type="ORF">GCM10010123_28540</name>
</gene>
<dbReference type="Pfam" id="PF02518">
    <property type="entry name" value="HATPase_c"/>
    <property type="match status" value="1"/>
</dbReference>
<dbReference type="CDD" id="cd00082">
    <property type="entry name" value="HisKA"/>
    <property type="match status" value="1"/>
</dbReference>
<accession>A0A8J3FDN0</accession>